<feature type="transmembrane region" description="Helical" evidence="8">
    <location>
        <begin position="329"/>
        <end position="356"/>
    </location>
</feature>
<evidence type="ECO:0000256" key="1">
    <source>
        <dbReference type="ARBA" id="ARBA00004651"/>
    </source>
</evidence>
<comment type="caution">
    <text evidence="11">The sequence shown here is derived from an EMBL/GenBank/DDBJ whole genome shotgun (WGS) entry which is preliminary data.</text>
</comment>
<feature type="domain" description="ABC3 transporter permease C-terminal" evidence="9">
    <location>
        <begin position="287"/>
        <end position="420"/>
    </location>
</feature>
<evidence type="ECO:0000259" key="10">
    <source>
        <dbReference type="Pfam" id="PF12704"/>
    </source>
</evidence>
<evidence type="ECO:0000313" key="12">
    <source>
        <dbReference type="Proteomes" id="UP000782312"/>
    </source>
</evidence>
<dbReference type="InterPro" id="IPR025857">
    <property type="entry name" value="MacB_PCD"/>
</dbReference>
<keyword evidence="11" id="KW-0449">Lipoprotein</keyword>
<feature type="transmembrane region" description="Helical" evidence="8">
    <location>
        <begin position="21"/>
        <end position="48"/>
    </location>
</feature>
<dbReference type="InterPro" id="IPR003838">
    <property type="entry name" value="ABC3_permease_C"/>
</dbReference>
<comment type="subcellular location">
    <subcellularLocation>
        <location evidence="1">Cell membrane</location>
        <topology evidence="1">Multi-pass membrane protein</topology>
    </subcellularLocation>
</comment>
<feature type="domain" description="MacB-like periplasmic core" evidence="10">
    <location>
        <begin position="27"/>
        <end position="256"/>
    </location>
</feature>
<reference evidence="11" key="1">
    <citation type="submission" date="2020-07" db="EMBL/GenBank/DDBJ databases">
        <title>Huge and variable diversity of episymbiotic CPR bacteria and DPANN archaea in groundwater ecosystems.</title>
        <authorList>
            <person name="He C.Y."/>
            <person name="Keren R."/>
            <person name="Whittaker M."/>
            <person name="Farag I.F."/>
            <person name="Doudna J."/>
            <person name="Cate J.H.D."/>
            <person name="Banfield J.F."/>
        </authorList>
    </citation>
    <scope>NUCLEOTIDE SEQUENCE</scope>
    <source>
        <strain evidence="11">NC_groundwater_763_Ag_S-0.2um_68_21</strain>
    </source>
</reference>
<evidence type="ECO:0000256" key="8">
    <source>
        <dbReference type="SAM" id="Phobius"/>
    </source>
</evidence>
<dbReference type="PANTHER" id="PTHR30489">
    <property type="entry name" value="LIPOPROTEIN-RELEASING SYSTEM TRANSMEMBRANE PROTEIN LOLE"/>
    <property type="match status" value="1"/>
</dbReference>
<name>A0A932MN14_UNCTE</name>
<accession>A0A932MN14</accession>
<keyword evidence="4" id="KW-1003">Cell membrane</keyword>
<keyword evidence="7 8" id="KW-0472">Membrane</keyword>
<gene>
    <name evidence="11" type="ORF">HYZ11_06765</name>
</gene>
<dbReference type="Proteomes" id="UP000782312">
    <property type="component" value="Unassembled WGS sequence"/>
</dbReference>
<keyword evidence="3" id="KW-0813">Transport</keyword>
<dbReference type="PANTHER" id="PTHR30489:SF0">
    <property type="entry name" value="LIPOPROTEIN-RELEASING SYSTEM TRANSMEMBRANE PROTEIN LOLE"/>
    <property type="match status" value="1"/>
</dbReference>
<organism evidence="11 12">
    <name type="scientific">Tectimicrobiota bacterium</name>
    <dbReference type="NCBI Taxonomy" id="2528274"/>
    <lineage>
        <taxon>Bacteria</taxon>
        <taxon>Pseudomonadati</taxon>
        <taxon>Nitrospinota/Tectimicrobiota group</taxon>
        <taxon>Candidatus Tectimicrobiota</taxon>
    </lineage>
</organism>
<evidence type="ECO:0000256" key="7">
    <source>
        <dbReference type="ARBA" id="ARBA00023136"/>
    </source>
</evidence>
<keyword evidence="5 8" id="KW-0812">Transmembrane</keyword>
<dbReference type="EMBL" id="JACPUR010000017">
    <property type="protein sequence ID" value="MBI3127288.1"/>
    <property type="molecule type" value="Genomic_DNA"/>
</dbReference>
<evidence type="ECO:0000256" key="3">
    <source>
        <dbReference type="ARBA" id="ARBA00022448"/>
    </source>
</evidence>
<dbReference type="AlphaFoldDB" id="A0A932MN14"/>
<evidence type="ECO:0000256" key="5">
    <source>
        <dbReference type="ARBA" id="ARBA00022692"/>
    </source>
</evidence>
<feature type="transmembrane region" description="Helical" evidence="8">
    <location>
        <begin position="393"/>
        <end position="413"/>
    </location>
</feature>
<comment type="similarity">
    <text evidence="2">Belongs to the ABC-4 integral membrane protein family. LolC/E subfamily.</text>
</comment>
<proteinExistence type="inferred from homology"/>
<dbReference type="Pfam" id="PF12704">
    <property type="entry name" value="MacB_PCD"/>
    <property type="match status" value="1"/>
</dbReference>
<evidence type="ECO:0000256" key="2">
    <source>
        <dbReference type="ARBA" id="ARBA00005236"/>
    </source>
</evidence>
<evidence type="ECO:0000313" key="11">
    <source>
        <dbReference type="EMBL" id="MBI3127288.1"/>
    </source>
</evidence>
<evidence type="ECO:0000256" key="4">
    <source>
        <dbReference type="ARBA" id="ARBA00022475"/>
    </source>
</evidence>
<keyword evidence="6 8" id="KW-1133">Transmembrane helix</keyword>
<evidence type="ECO:0000256" key="6">
    <source>
        <dbReference type="ARBA" id="ARBA00022989"/>
    </source>
</evidence>
<dbReference type="GO" id="GO:0044874">
    <property type="term" value="P:lipoprotein localization to outer membrane"/>
    <property type="evidence" value="ECO:0007669"/>
    <property type="project" value="TreeGrafter"/>
</dbReference>
<feature type="transmembrane region" description="Helical" evidence="8">
    <location>
        <begin position="285"/>
        <end position="308"/>
    </location>
</feature>
<dbReference type="Pfam" id="PF02687">
    <property type="entry name" value="FtsX"/>
    <property type="match status" value="1"/>
</dbReference>
<dbReference type="GO" id="GO:0098797">
    <property type="term" value="C:plasma membrane protein complex"/>
    <property type="evidence" value="ECO:0007669"/>
    <property type="project" value="TreeGrafter"/>
</dbReference>
<evidence type="ECO:0000259" key="9">
    <source>
        <dbReference type="Pfam" id="PF02687"/>
    </source>
</evidence>
<protein>
    <submittedName>
        <fullName evidence="11">Lipoprotein-releasing ABC transporter permease subunit</fullName>
    </submittedName>
</protein>
<dbReference type="InterPro" id="IPR011925">
    <property type="entry name" value="LolCE_TM"/>
</dbReference>
<sequence>MPFRTELYIGLRHLMSRRRRGFVSLTTWISILGIALGVATLIVVIGVMSGFERELRDRILGTQSHIVVVEPGGQSMEAWRAVLTQVREAPGVEAASPFVLGQALLSSHGRVVGSLVRGIDPAREFEVTDIRGYVKPEAMQRLAKESGAGAGGRAGSPPQVLLGAELAANLQVAAGDEVTLVSPTGVVTPMGVLPRSRTFRVAGVFRSGFYQFDAGLAFVSLREAQNFFSQGTGVTGIHARVRDIFAAERIARQLQSKLSPRYWVRSWQQMNRNLFSALKTEKTTMTILLLLVIVVAAFNIVGSLVMVVMEKGREIAILKSMGATRGGILRIFFLQGAFIGIGGAALGTSGGLVLGWNLHYVEDFLEKIFGLDILPPSIYHIDKLPIHMTAQDVSLTAIAAVLICLAATLYPAWRASRVDPVEVLRYG</sequence>
<dbReference type="NCBIfam" id="TIGR02212">
    <property type="entry name" value="lolCE"/>
    <property type="match status" value="1"/>
</dbReference>
<dbReference type="InterPro" id="IPR051447">
    <property type="entry name" value="Lipoprotein-release_system"/>
</dbReference>
<dbReference type="GO" id="GO:0042953">
    <property type="term" value="P:lipoprotein transport"/>
    <property type="evidence" value="ECO:0007669"/>
    <property type="project" value="InterPro"/>
</dbReference>